<dbReference type="Gene3D" id="3.60.10.10">
    <property type="entry name" value="Endonuclease/exonuclease/phosphatase"/>
    <property type="match status" value="1"/>
</dbReference>
<dbReference type="EMBL" id="JANJYI010000004">
    <property type="protein sequence ID" value="KAK2652653.1"/>
    <property type="molecule type" value="Genomic_DNA"/>
</dbReference>
<keyword evidence="2" id="KW-1185">Reference proteome</keyword>
<dbReference type="InterPro" id="IPR036691">
    <property type="entry name" value="Endo/exonu/phosph_ase_sf"/>
</dbReference>
<dbReference type="AlphaFoldDB" id="A0AAD9X4F8"/>
<gene>
    <name evidence="1" type="ORF">Ddye_012509</name>
</gene>
<evidence type="ECO:0000313" key="1">
    <source>
        <dbReference type="EMBL" id="KAK2652653.1"/>
    </source>
</evidence>
<protein>
    <recommendedName>
        <fullName evidence="3">Reverse transcriptase</fullName>
    </recommendedName>
</protein>
<evidence type="ECO:0008006" key="3">
    <source>
        <dbReference type="Google" id="ProtNLM"/>
    </source>
</evidence>
<comment type="caution">
    <text evidence="1">The sequence shown here is derived from an EMBL/GenBank/DDBJ whole genome shotgun (WGS) entry which is preliminary data.</text>
</comment>
<proteinExistence type="predicted"/>
<name>A0AAD9X4F8_9ROSI</name>
<reference evidence="1" key="1">
    <citation type="journal article" date="2023" name="Plant J.">
        <title>Genome sequences and population genomics provide insights into the demographic history, inbreeding, and mutation load of two 'living fossil' tree species of Dipteronia.</title>
        <authorList>
            <person name="Feng Y."/>
            <person name="Comes H.P."/>
            <person name="Chen J."/>
            <person name="Zhu S."/>
            <person name="Lu R."/>
            <person name="Zhang X."/>
            <person name="Li P."/>
            <person name="Qiu J."/>
            <person name="Olsen K.M."/>
            <person name="Qiu Y."/>
        </authorList>
    </citation>
    <scope>NUCLEOTIDE SEQUENCE</scope>
    <source>
        <strain evidence="1">KIB01</strain>
    </source>
</reference>
<dbReference type="PANTHER" id="PTHR33710:SF71">
    <property type="entry name" value="ENDONUCLEASE_EXONUCLEASE_PHOSPHATASE DOMAIN-CONTAINING PROTEIN"/>
    <property type="match status" value="1"/>
</dbReference>
<dbReference type="SUPFAM" id="SSF56219">
    <property type="entry name" value="DNase I-like"/>
    <property type="match status" value="1"/>
</dbReference>
<organism evidence="1 2">
    <name type="scientific">Dipteronia dyeriana</name>
    <dbReference type="NCBI Taxonomy" id="168575"/>
    <lineage>
        <taxon>Eukaryota</taxon>
        <taxon>Viridiplantae</taxon>
        <taxon>Streptophyta</taxon>
        <taxon>Embryophyta</taxon>
        <taxon>Tracheophyta</taxon>
        <taxon>Spermatophyta</taxon>
        <taxon>Magnoliopsida</taxon>
        <taxon>eudicotyledons</taxon>
        <taxon>Gunneridae</taxon>
        <taxon>Pentapetalae</taxon>
        <taxon>rosids</taxon>
        <taxon>malvids</taxon>
        <taxon>Sapindales</taxon>
        <taxon>Sapindaceae</taxon>
        <taxon>Hippocastanoideae</taxon>
        <taxon>Acereae</taxon>
        <taxon>Dipteronia</taxon>
    </lineage>
</organism>
<dbReference type="PANTHER" id="PTHR33710">
    <property type="entry name" value="BNAC02G09200D PROTEIN"/>
    <property type="match status" value="1"/>
</dbReference>
<dbReference type="Proteomes" id="UP001280121">
    <property type="component" value="Unassembled WGS sequence"/>
</dbReference>
<evidence type="ECO:0000313" key="2">
    <source>
        <dbReference type="Proteomes" id="UP001280121"/>
    </source>
</evidence>
<accession>A0AAD9X4F8</accession>
<sequence length="391" mass="45089">MWDNSIIVDLLSYSPGHIDVRIQDEGNRVWRFTGFYGNPVQAQRLNSWTLLRRLSGLYNMPWVVLRDFNEIMCDSGKVGGSNKNWRDMARFREAVDDSNLEDMGFVGAKFTWSNKRDMIAVILERLDRSLCNKDWSDLFPYSVVRHLDFWNSDHRPLVLECADKPTNDNSGRSKLGRVFFFKECWGDDIECKRIIEGIWNPPSAQENCLNDVLGKIKVCGGKLDIWNRNKRNEMRRNIKDKRLALSVANSANNVSWKQIAVLEKKINLALDVEERYWRQRAKSDWLQHGDKNSRFLPEGQGIKSVGSWMTVVNGKSQRRICQESMSKIMDGILPKILNQLSEFLDSKFSGEDIRRVVFEVKPLKAPGKDGLPPFPIKKFGASLVKVLLMLA</sequence>